<reference evidence="2 3" key="1">
    <citation type="submission" date="2016-10" db="EMBL/GenBank/DDBJ databases">
        <authorList>
            <person name="de Groot N.N."/>
        </authorList>
    </citation>
    <scope>NUCLEOTIDE SEQUENCE [LARGE SCALE GENOMIC DNA]</scope>
    <source>
        <strain evidence="2 3">DSM 15893</strain>
    </source>
</reference>
<dbReference type="GeneID" id="35872772"/>
<dbReference type="OrthoDB" id="9812358at2"/>
<dbReference type="NCBIfam" id="TIGR00254">
    <property type="entry name" value="GGDEF"/>
    <property type="match status" value="1"/>
</dbReference>
<dbReference type="SMART" id="SM00065">
    <property type="entry name" value="GAF"/>
    <property type="match status" value="1"/>
</dbReference>
<dbReference type="InterPro" id="IPR003018">
    <property type="entry name" value="GAF"/>
</dbReference>
<dbReference type="EMBL" id="FOWR01000003">
    <property type="protein sequence ID" value="SFO82156.1"/>
    <property type="molecule type" value="Genomic_DNA"/>
</dbReference>
<gene>
    <name evidence="2" type="ORF">SAMN03084138_00552</name>
</gene>
<dbReference type="PROSITE" id="PS50887">
    <property type="entry name" value="GGDEF"/>
    <property type="match status" value="1"/>
</dbReference>
<evidence type="ECO:0000259" key="1">
    <source>
        <dbReference type="PROSITE" id="PS50887"/>
    </source>
</evidence>
<dbReference type="Proteomes" id="UP000182692">
    <property type="component" value="Unassembled WGS sequence"/>
</dbReference>
<dbReference type="AlphaFoldDB" id="A0A1I5KC47"/>
<dbReference type="Pfam" id="PF00990">
    <property type="entry name" value="GGDEF"/>
    <property type="match status" value="1"/>
</dbReference>
<dbReference type="STRING" id="1121869.SAMN03084138_00552"/>
<accession>A0A1I5KC47</accession>
<evidence type="ECO:0000313" key="3">
    <source>
        <dbReference type="Proteomes" id="UP000182692"/>
    </source>
</evidence>
<dbReference type="SMART" id="SM00267">
    <property type="entry name" value="GGDEF"/>
    <property type="match status" value="1"/>
</dbReference>
<dbReference type="SUPFAM" id="SSF55073">
    <property type="entry name" value="Nucleotide cyclase"/>
    <property type="match status" value="1"/>
</dbReference>
<dbReference type="InterPro" id="IPR029787">
    <property type="entry name" value="Nucleotide_cyclase"/>
</dbReference>
<feature type="domain" description="GGDEF" evidence="1">
    <location>
        <begin position="194"/>
        <end position="315"/>
    </location>
</feature>
<protein>
    <submittedName>
        <fullName evidence="2">Diguanylate cyclase (GGDEF) domain-containing protein</fullName>
    </submittedName>
</protein>
<dbReference type="RefSeq" id="WP_074925191.1">
    <property type="nucleotide sequence ID" value="NZ_FOWR01000003.1"/>
</dbReference>
<dbReference type="Gene3D" id="3.30.450.40">
    <property type="match status" value="1"/>
</dbReference>
<proteinExistence type="predicted"/>
<dbReference type="CDD" id="cd01949">
    <property type="entry name" value="GGDEF"/>
    <property type="match status" value="1"/>
</dbReference>
<dbReference type="InterPro" id="IPR029016">
    <property type="entry name" value="GAF-like_dom_sf"/>
</dbReference>
<dbReference type="InterPro" id="IPR000160">
    <property type="entry name" value="GGDEF_dom"/>
</dbReference>
<dbReference type="PANTHER" id="PTHR43102">
    <property type="entry name" value="SLR1143 PROTEIN"/>
    <property type="match status" value="1"/>
</dbReference>
<organism evidence="2 3">
    <name type="scientific">Enterovibrio norvegicus DSM 15893</name>
    <dbReference type="NCBI Taxonomy" id="1121869"/>
    <lineage>
        <taxon>Bacteria</taxon>
        <taxon>Pseudomonadati</taxon>
        <taxon>Pseudomonadota</taxon>
        <taxon>Gammaproteobacteria</taxon>
        <taxon>Vibrionales</taxon>
        <taxon>Vibrionaceae</taxon>
        <taxon>Enterovibrio</taxon>
    </lineage>
</organism>
<sequence length="315" mass="35664">MKKPTLPSNEMQRIQALHHLNVLDTGAEERFDRLTRLAQQLYASDEAIISFIDSKRQWVKSQVGQFPKEIPRELSFCAHAILSNDPLIVNDASQDPRFANNPWVVGEQHVRFYAAVPLRHSNGTVIGSLSIWDSAPRDFPAEDITSLKDIADLVEHELAAMEMSTQDYLTGLLNEAGFTVLAQNSLNMCDRMELPVSLAYFDLKDIARINQKHGNKEGDRALAFFGELLRFGFRNSDVLGRLASDKFVVLMANTSLESTHDTLRRFKERVERSGKERNLNYHVEYSVGLSWVDDQGHYDLDTLLNAARSEVLASK</sequence>
<name>A0A1I5KC47_9GAMM</name>
<evidence type="ECO:0000313" key="2">
    <source>
        <dbReference type="EMBL" id="SFO82156.1"/>
    </source>
</evidence>
<dbReference type="Gene3D" id="3.30.70.270">
    <property type="match status" value="1"/>
</dbReference>
<dbReference type="InterPro" id="IPR043128">
    <property type="entry name" value="Rev_trsase/Diguanyl_cyclase"/>
</dbReference>
<dbReference type="SUPFAM" id="SSF55781">
    <property type="entry name" value="GAF domain-like"/>
    <property type="match status" value="1"/>
</dbReference>
<dbReference type="PANTHER" id="PTHR43102:SF2">
    <property type="entry name" value="GAF DOMAIN-CONTAINING PROTEIN"/>
    <property type="match status" value="1"/>
</dbReference>
<dbReference type="Pfam" id="PF01590">
    <property type="entry name" value="GAF"/>
    <property type="match status" value="1"/>
</dbReference>